<keyword evidence="2" id="KW-1185">Reference proteome</keyword>
<dbReference type="AlphaFoldDB" id="A0A8J7KHG6"/>
<dbReference type="RefSeq" id="WP_194181840.1">
    <property type="nucleotide sequence ID" value="NZ_JADGIK010000001.1"/>
</dbReference>
<comment type="caution">
    <text evidence="1">The sequence shown here is derived from an EMBL/GenBank/DDBJ whole genome shotgun (WGS) entry which is preliminary data.</text>
</comment>
<dbReference type="EMBL" id="JADGIK010000001">
    <property type="protein sequence ID" value="MBF0596316.1"/>
    <property type="molecule type" value="Genomic_DNA"/>
</dbReference>
<name>A0A8J7KHG6_9FLAO</name>
<evidence type="ECO:0000313" key="1">
    <source>
        <dbReference type="EMBL" id="MBF0596316.1"/>
    </source>
</evidence>
<gene>
    <name evidence="1" type="ORF">IM532_02355</name>
</gene>
<sequence length="301" mass="35367">MLLFSEYFGINKDQNDLNFVNINLESDNKLFVDPRLIDINPLFKNYSNSISLFWCSLLETRKSKSFKKSEYLLKGLKEPKETMLGYGNGRNGKSIAEILRNKLIYSINSNENFINGLTKSLSDLEFFIKDISSDRLSDMTTKIVYEDLILFTQEQCVRYNITMFYSLQEYFDFNNFKWINKRVLLPHYQGKPIVLIPKQIVNSESKSNRNLSIFYRYAIKMFVLFDEDINKEIEGTGKDGKILAKDIKERFPLTKDLIMKWNIKYPTLLIDFQSNYFSSYINCLSDSEIVEIVCRKKHDAA</sequence>
<organism evidence="1 2">
    <name type="scientific">Faecalibacter rhinopitheci</name>
    <dbReference type="NCBI Taxonomy" id="2779678"/>
    <lineage>
        <taxon>Bacteria</taxon>
        <taxon>Pseudomonadati</taxon>
        <taxon>Bacteroidota</taxon>
        <taxon>Flavobacteriia</taxon>
        <taxon>Flavobacteriales</taxon>
        <taxon>Weeksellaceae</taxon>
        <taxon>Faecalibacter</taxon>
    </lineage>
</organism>
<reference evidence="1" key="1">
    <citation type="submission" date="2020-10" db="EMBL/GenBank/DDBJ databases">
        <authorList>
            <person name="Lu T."/>
            <person name="Wang Q."/>
            <person name="Han X."/>
        </authorList>
    </citation>
    <scope>NUCLEOTIDE SEQUENCE</scope>
    <source>
        <strain evidence="1">WQ 117</strain>
    </source>
</reference>
<protein>
    <submittedName>
        <fullName evidence="1">Uncharacterized protein</fullName>
    </submittedName>
</protein>
<accession>A0A8J7KHG6</accession>
<proteinExistence type="predicted"/>
<dbReference type="Proteomes" id="UP000608754">
    <property type="component" value="Unassembled WGS sequence"/>
</dbReference>
<evidence type="ECO:0000313" key="2">
    <source>
        <dbReference type="Proteomes" id="UP000608754"/>
    </source>
</evidence>